<evidence type="ECO:0000256" key="1">
    <source>
        <dbReference type="ARBA" id="ARBA00008645"/>
    </source>
</evidence>
<evidence type="ECO:0000259" key="3">
    <source>
        <dbReference type="Pfam" id="PF00561"/>
    </source>
</evidence>
<comment type="similarity">
    <text evidence="1">Belongs to the AB hydrolase superfamily.</text>
</comment>
<dbReference type="Pfam" id="PF00561">
    <property type="entry name" value="Abhydrolase_1"/>
    <property type="match status" value="1"/>
</dbReference>
<proteinExistence type="inferred from homology"/>
<evidence type="ECO:0000313" key="5">
    <source>
        <dbReference type="Proteomes" id="UP001632038"/>
    </source>
</evidence>
<dbReference type="EMBL" id="JAVIJP010000015">
    <property type="protein sequence ID" value="KAL3643804.1"/>
    <property type="molecule type" value="Genomic_DNA"/>
</dbReference>
<dbReference type="FunFam" id="3.40.50.1820:FF:000042">
    <property type="entry name" value="probable strigolactone esterase DAD2"/>
    <property type="match status" value="1"/>
</dbReference>
<reference evidence="5" key="1">
    <citation type="journal article" date="2024" name="IScience">
        <title>Strigolactones Initiate the Formation of Haustorium-like Structures in Castilleja.</title>
        <authorList>
            <person name="Buerger M."/>
            <person name="Peterson D."/>
            <person name="Chory J."/>
        </authorList>
    </citation>
    <scope>NUCLEOTIDE SEQUENCE [LARGE SCALE GENOMIC DNA]</scope>
</reference>
<sequence length="250" mass="27769">MAPAPNNPSIWKHLVPHLVDHYKVFLYDTMGAGSTNPDYFDFYHYSSIEGYAYDLIAILEEFNVQKCIYVGHSLTAMVATAASIFRPDLFHKLIMLAASIPEAIVNSGDYFGGFEQKYLDQIRAGMEKNKICHDLGKAALVVGCDMDSEAVQEYSRTLFNVLPDIALSVVRLLHALDMRPFLPQVTVPCHIIQSSKDVCVPQSVGEYIHKNLGGKSIVEVMPTEGHLPHLSAPEVTIPVLLRHIHHDIAG</sequence>
<keyword evidence="5" id="KW-1185">Reference proteome</keyword>
<dbReference type="InterPro" id="IPR000073">
    <property type="entry name" value="AB_hydrolase_1"/>
</dbReference>
<feature type="domain" description="AB hydrolase-1" evidence="3">
    <location>
        <begin position="6"/>
        <end position="232"/>
    </location>
</feature>
<accession>A0ABD3DS38</accession>
<dbReference type="Gene3D" id="3.40.50.1820">
    <property type="entry name" value="alpha/beta hydrolase"/>
    <property type="match status" value="1"/>
</dbReference>
<name>A0ABD3DS38_9LAMI</name>
<comment type="caution">
    <text evidence="4">The sequence shown here is derived from an EMBL/GenBank/DDBJ whole genome shotgun (WGS) entry which is preliminary data.</text>
</comment>
<dbReference type="GO" id="GO:0016787">
    <property type="term" value="F:hydrolase activity"/>
    <property type="evidence" value="ECO:0007669"/>
    <property type="project" value="UniProtKB-KW"/>
</dbReference>
<dbReference type="SUPFAM" id="SSF53474">
    <property type="entry name" value="alpha/beta-Hydrolases"/>
    <property type="match status" value="1"/>
</dbReference>
<organism evidence="4 5">
    <name type="scientific">Castilleja foliolosa</name>
    <dbReference type="NCBI Taxonomy" id="1961234"/>
    <lineage>
        <taxon>Eukaryota</taxon>
        <taxon>Viridiplantae</taxon>
        <taxon>Streptophyta</taxon>
        <taxon>Embryophyta</taxon>
        <taxon>Tracheophyta</taxon>
        <taxon>Spermatophyta</taxon>
        <taxon>Magnoliopsida</taxon>
        <taxon>eudicotyledons</taxon>
        <taxon>Gunneridae</taxon>
        <taxon>Pentapetalae</taxon>
        <taxon>asterids</taxon>
        <taxon>lamiids</taxon>
        <taxon>Lamiales</taxon>
        <taxon>Orobanchaceae</taxon>
        <taxon>Pedicularideae</taxon>
        <taxon>Castillejinae</taxon>
        <taxon>Castilleja</taxon>
    </lineage>
</organism>
<gene>
    <name evidence="4" type="primary">D14L_1</name>
    <name evidence="4" type="ORF">CASFOL_011736</name>
</gene>
<keyword evidence="2" id="KW-0378">Hydrolase</keyword>
<dbReference type="Proteomes" id="UP001632038">
    <property type="component" value="Unassembled WGS sequence"/>
</dbReference>
<dbReference type="AlphaFoldDB" id="A0ABD3DS38"/>
<evidence type="ECO:0000313" key="4">
    <source>
        <dbReference type="EMBL" id="KAL3643804.1"/>
    </source>
</evidence>
<dbReference type="InterPro" id="IPR029058">
    <property type="entry name" value="AB_hydrolase_fold"/>
</dbReference>
<protein>
    <submittedName>
        <fullName evidence="4">Esterase d14l</fullName>
    </submittedName>
</protein>
<evidence type="ECO:0000256" key="2">
    <source>
        <dbReference type="ARBA" id="ARBA00022801"/>
    </source>
</evidence>
<dbReference type="PANTHER" id="PTHR43039">
    <property type="entry name" value="ESTERASE-RELATED"/>
    <property type="match status" value="1"/>
</dbReference>